<dbReference type="RefSeq" id="WP_378566796.1">
    <property type="nucleotide sequence ID" value="NZ_JBHSDL010000028.1"/>
</dbReference>
<keyword evidence="2" id="KW-1185">Reference proteome</keyword>
<sequence length="49" mass="5559">MSFEVQLAVTGLLRRVADRSDGRRSLLELADRGADLCGPHRRRRPSIVR</sequence>
<comment type="caution">
    <text evidence="1">The sequence shown here is derived from an EMBL/GenBank/DDBJ whole genome shotgun (WGS) entry which is preliminary data.</text>
</comment>
<dbReference type="EMBL" id="JBHSDL010000028">
    <property type="protein sequence ID" value="MFC4376973.1"/>
    <property type="molecule type" value="Genomic_DNA"/>
</dbReference>
<protein>
    <submittedName>
        <fullName evidence="1">Uncharacterized protein</fullName>
    </submittedName>
</protein>
<accession>A0ABV8VNQ8</accession>
<name>A0ABV8VNQ8_9NOCA</name>
<evidence type="ECO:0000313" key="1">
    <source>
        <dbReference type="EMBL" id="MFC4376973.1"/>
    </source>
</evidence>
<organism evidence="1 2">
    <name type="scientific">Nocardia halotolerans</name>
    <dbReference type="NCBI Taxonomy" id="1755878"/>
    <lineage>
        <taxon>Bacteria</taxon>
        <taxon>Bacillati</taxon>
        <taxon>Actinomycetota</taxon>
        <taxon>Actinomycetes</taxon>
        <taxon>Mycobacteriales</taxon>
        <taxon>Nocardiaceae</taxon>
        <taxon>Nocardia</taxon>
    </lineage>
</organism>
<proteinExistence type="predicted"/>
<gene>
    <name evidence="1" type="ORF">ACFO5K_23065</name>
</gene>
<dbReference type="Proteomes" id="UP001595844">
    <property type="component" value="Unassembled WGS sequence"/>
</dbReference>
<evidence type="ECO:0000313" key="2">
    <source>
        <dbReference type="Proteomes" id="UP001595844"/>
    </source>
</evidence>
<reference evidence="2" key="1">
    <citation type="journal article" date="2019" name="Int. J. Syst. Evol. Microbiol.">
        <title>The Global Catalogue of Microorganisms (GCM) 10K type strain sequencing project: providing services to taxonomists for standard genome sequencing and annotation.</title>
        <authorList>
            <consortium name="The Broad Institute Genomics Platform"/>
            <consortium name="The Broad Institute Genome Sequencing Center for Infectious Disease"/>
            <person name="Wu L."/>
            <person name="Ma J."/>
        </authorList>
    </citation>
    <scope>NUCLEOTIDE SEQUENCE [LARGE SCALE GENOMIC DNA]</scope>
    <source>
        <strain evidence="2">IBRC-M 10490</strain>
    </source>
</reference>